<feature type="region of interest" description="Disordered" evidence="1">
    <location>
        <begin position="42"/>
        <end position="70"/>
    </location>
</feature>
<proteinExistence type="predicted"/>
<protein>
    <submittedName>
        <fullName evidence="2">Uncharacterized protein</fullName>
    </submittedName>
</protein>
<accession>A0A1I2MGJ7</accession>
<dbReference type="STRING" id="201973.SAMN04488025_10818"/>
<organism evidence="2 3">
    <name type="scientific">Planifilum fulgidum</name>
    <dbReference type="NCBI Taxonomy" id="201973"/>
    <lineage>
        <taxon>Bacteria</taxon>
        <taxon>Bacillati</taxon>
        <taxon>Bacillota</taxon>
        <taxon>Bacilli</taxon>
        <taxon>Bacillales</taxon>
        <taxon>Thermoactinomycetaceae</taxon>
        <taxon>Planifilum</taxon>
    </lineage>
</organism>
<evidence type="ECO:0000313" key="2">
    <source>
        <dbReference type="EMBL" id="SFF90030.1"/>
    </source>
</evidence>
<feature type="compositionally biased region" description="Basic and acidic residues" evidence="1">
    <location>
        <begin position="47"/>
        <end position="56"/>
    </location>
</feature>
<reference evidence="3" key="1">
    <citation type="submission" date="2016-10" db="EMBL/GenBank/DDBJ databases">
        <authorList>
            <person name="Varghese N."/>
            <person name="Submissions S."/>
        </authorList>
    </citation>
    <scope>NUCLEOTIDE SEQUENCE [LARGE SCALE GENOMIC DNA]</scope>
    <source>
        <strain evidence="3">DSM 44945</strain>
    </source>
</reference>
<dbReference type="AlphaFoldDB" id="A0A1I2MGJ7"/>
<dbReference type="EMBL" id="FOOK01000008">
    <property type="protein sequence ID" value="SFF90030.1"/>
    <property type="molecule type" value="Genomic_DNA"/>
</dbReference>
<dbReference type="Proteomes" id="UP000198661">
    <property type="component" value="Unassembled WGS sequence"/>
</dbReference>
<sequence length="189" mass="20080">MSPASSSPWTAGSWPIRGFSGEASSTFFCGCKKRRLKAEGTAWPFAKDTRPGEGTRRNGRPGSGMGQQGDLTVIGRCRSAADAGEHRSGLLLVRHTGPVSAHRPERAGSPSVGRERRLHLHGRMRRRGREPVKGEASGSSAVQEARFAFRVRSPCPSGTASKAFSFPGFPIAGRGTEAFPAALIGTTTF</sequence>
<evidence type="ECO:0000256" key="1">
    <source>
        <dbReference type="SAM" id="MobiDB-lite"/>
    </source>
</evidence>
<gene>
    <name evidence="2" type="ORF">SAMN04488025_10818</name>
</gene>
<keyword evidence="3" id="KW-1185">Reference proteome</keyword>
<name>A0A1I2MGJ7_9BACL</name>
<evidence type="ECO:0000313" key="3">
    <source>
        <dbReference type="Proteomes" id="UP000198661"/>
    </source>
</evidence>